<protein>
    <submittedName>
        <fullName evidence="4">Fibronectin type III domain-containing protein</fullName>
    </submittedName>
</protein>
<dbReference type="CDD" id="cd00063">
    <property type="entry name" value="FN3"/>
    <property type="match status" value="1"/>
</dbReference>
<evidence type="ECO:0000313" key="5">
    <source>
        <dbReference type="Proteomes" id="UP001595839"/>
    </source>
</evidence>
<keyword evidence="1" id="KW-0378">Hydrolase</keyword>
<dbReference type="InterPro" id="IPR036116">
    <property type="entry name" value="FN3_sf"/>
</dbReference>
<evidence type="ECO:0000256" key="1">
    <source>
        <dbReference type="ARBA" id="ARBA00023295"/>
    </source>
</evidence>
<dbReference type="SMART" id="SM00060">
    <property type="entry name" value="FN3"/>
    <property type="match status" value="2"/>
</dbReference>
<sequence length="308" mass="32556">MAAKRSATTTTLAATESVSSLAVEVPADVSTEVLSDTSVRVSWSSAQDPLAFVVAWSVTGSGSWPETSVAGDARSLVVAGLRPGTQYTFRVQAESEWSAEASAETTGSALEAPTLTVAGILDRNATVYVLTPALAGQPRLVEAQVKDTRTDSPWYSISDVPWNLSEMGPYDGSFGLKGLSTGAPFAVRARVTAGEVTSEWSAETRFTTTGTKGSKPSVSVVTDSATYSSVKLAWGTSVKATVRIYRWIRSTSPGSPFLAQQVAYSTDLSGTFEDTGLSSGTDYWYTVEWARDSRTISVSNPAAVRTRG</sequence>
<comment type="caution">
    <text evidence="4">The sequence shown here is derived from an EMBL/GenBank/DDBJ whole genome shotgun (WGS) entry which is preliminary data.</text>
</comment>
<dbReference type="InterPro" id="IPR050713">
    <property type="entry name" value="RTP_Phos/Ushers"/>
</dbReference>
<dbReference type="RefSeq" id="WP_381167861.1">
    <property type="nucleotide sequence ID" value="NZ_JBHSFK010000002.1"/>
</dbReference>
<feature type="domain" description="Fibronectin type-III" evidence="3">
    <location>
        <begin position="25"/>
        <end position="112"/>
    </location>
</feature>
<reference evidence="5" key="1">
    <citation type="journal article" date="2019" name="Int. J. Syst. Evol. Microbiol.">
        <title>The Global Catalogue of Microorganisms (GCM) 10K type strain sequencing project: providing services to taxonomists for standard genome sequencing and annotation.</title>
        <authorList>
            <consortium name="The Broad Institute Genomics Platform"/>
            <consortium name="The Broad Institute Genome Sequencing Center for Infectious Disease"/>
            <person name="Wu L."/>
            <person name="Ma J."/>
        </authorList>
    </citation>
    <scope>NUCLEOTIDE SEQUENCE [LARGE SCALE GENOMIC DNA]</scope>
    <source>
        <strain evidence="5">CGMCC 4.7177</strain>
    </source>
</reference>
<dbReference type="Proteomes" id="UP001595839">
    <property type="component" value="Unassembled WGS sequence"/>
</dbReference>
<organism evidence="4 5">
    <name type="scientific">Streptomyces vulcanius</name>
    <dbReference type="NCBI Taxonomy" id="1441876"/>
    <lineage>
        <taxon>Bacteria</taxon>
        <taxon>Bacillati</taxon>
        <taxon>Actinomycetota</taxon>
        <taxon>Actinomycetes</taxon>
        <taxon>Kitasatosporales</taxon>
        <taxon>Streptomycetaceae</taxon>
        <taxon>Streptomyces</taxon>
    </lineage>
</organism>
<evidence type="ECO:0000256" key="2">
    <source>
        <dbReference type="ARBA" id="ARBA00023326"/>
    </source>
</evidence>
<dbReference type="EMBL" id="JBHSFK010000002">
    <property type="protein sequence ID" value="MFC4498488.1"/>
    <property type="molecule type" value="Genomic_DNA"/>
</dbReference>
<accession>A0ABV9AFC8</accession>
<dbReference type="SUPFAM" id="SSF49265">
    <property type="entry name" value="Fibronectin type III"/>
    <property type="match status" value="1"/>
</dbReference>
<dbReference type="Gene3D" id="2.60.40.10">
    <property type="entry name" value="Immunoglobulins"/>
    <property type="match status" value="2"/>
</dbReference>
<evidence type="ECO:0000259" key="3">
    <source>
        <dbReference type="PROSITE" id="PS50853"/>
    </source>
</evidence>
<dbReference type="InterPro" id="IPR013783">
    <property type="entry name" value="Ig-like_fold"/>
</dbReference>
<gene>
    <name evidence="4" type="ORF">ACFPIH_02945</name>
</gene>
<evidence type="ECO:0000313" key="4">
    <source>
        <dbReference type="EMBL" id="MFC4498488.1"/>
    </source>
</evidence>
<dbReference type="PANTHER" id="PTHR46957:SF3">
    <property type="entry name" value="CYTOKINE RECEPTOR"/>
    <property type="match status" value="1"/>
</dbReference>
<keyword evidence="2" id="KW-0119">Carbohydrate metabolism</keyword>
<dbReference type="InterPro" id="IPR003961">
    <property type="entry name" value="FN3_dom"/>
</dbReference>
<dbReference type="PROSITE" id="PS50853">
    <property type="entry name" value="FN3"/>
    <property type="match status" value="1"/>
</dbReference>
<dbReference type="Pfam" id="PF00041">
    <property type="entry name" value="fn3"/>
    <property type="match status" value="1"/>
</dbReference>
<keyword evidence="5" id="KW-1185">Reference proteome</keyword>
<name>A0ABV9AFC8_9ACTN</name>
<dbReference type="PANTHER" id="PTHR46957">
    <property type="entry name" value="CYTOKINE RECEPTOR"/>
    <property type="match status" value="1"/>
</dbReference>
<proteinExistence type="predicted"/>
<keyword evidence="2" id="KW-0624">Polysaccharide degradation</keyword>
<keyword evidence="1" id="KW-0326">Glycosidase</keyword>